<dbReference type="PANTHER" id="PTHR35734:SF1">
    <property type="entry name" value="OS01G0805200 PROTEIN"/>
    <property type="match status" value="1"/>
</dbReference>
<dbReference type="Proteomes" id="UP001061958">
    <property type="component" value="Unassembled WGS sequence"/>
</dbReference>
<dbReference type="Pfam" id="PF11460">
    <property type="entry name" value="DUF3007"/>
    <property type="match status" value="1"/>
</dbReference>
<protein>
    <submittedName>
        <fullName evidence="2">Uncharacterized protein</fullName>
    </submittedName>
</protein>
<reference evidence="2" key="2">
    <citation type="submission" date="2022-01" db="EMBL/GenBank/DDBJ databases">
        <authorList>
            <person name="Hirooka S."/>
            <person name="Miyagishima S.Y."/>
        </authorList>
    </citation>
    <scope>NUCLEOTIDE SEQUENCE</scope>
    <source>
        <strain evidence="2">NBRC 102759</strain>
    </source>
</reference>
<comment type="caution">
    <text evidence="2">The sequence shown here is derived from an EMBL/GenBank/DDBJ whole genome shotgun (WGS) entry which is preliminary data.</text>
</comment>
<dbReference type="AlphaFoldDB" id="A0A9C7UPF5"/>
<sequence length="182" mass="21015">MFVYCYGYLQHSIQLRSQLTIVKSIYMRDICIRCSYRRTLSVSSQPIPLWLSCIETRACQQERDFHKSTNSKLLALETNGDVLKLGTFVTASSLLCYMVLLQVFQLSEQTAGLVTTGLLSLFGMGIWTLSYFVRVANKEMTYVQQLREYEDKVLQKRLDELSETELQTLIDELKEKPSNISK</sequence>
<evidence type="ECO:0000313" key="3">
    <source>
        <dbReference type="Proteomes" id="UP001061958"/>
    </source>
</evidence>
<proteinExistence type="predicted"/>
<dbReference type="OrthoDB" id="5023at2759"/>
<feature type="transmembrane region" description="Helical" evidence="1">
    <location>
        <begin position="82"/>
        <end position="104"/>
    </location>
</feature>
<dbReference type="EMBL" id="BQMJ01000018">
    <property type="protein sequence ID" value="GJQ10793.1"/>
    <property type="molecule type" value="Genomic_DNA"/>
</dbReference>
<reference evidence="2" key="1">
    <citation type="journal article" date="2022" name="Proc. Natl. Acad. Sci. U.S.A.">
        <title>Life cycle and functional genomics of the unicellular red alga Galdieria for elucidating algal and plant evolution and industrial use.</title>
        <authorList>
            <person name="Hirooka S."/>
            <person name="Itabashi T."/>
            <person name="Ichinose T.M."/>
            <person name="Onuma R."/>
            <person name="Fujiwara T."/>
            <person name="Yamashita S."/>
            <person name="Jong L.W."/>
            <person name="Tomita R."/>
            <person name="Iwane A.H."/>
            <person name="Miyagishima S.Y."/>
        </authorList>
    </citation>
    <scope>NUCLEOTIDE SEQUENCE</scope>
    <source>
        <strain evidence="2">NBRC 102759</strain>
    </source>
</reference>
<gene>
    <name evidence="2" type="ORF">GpartN1_g2584.t1</name>
</gene>
<dbReference type="InterPro" id="IPR021562">
    <property type="entry name" value="DUF3007"/>
</dbReference>
<evidence type="ECO:0000313" key="2">
    <source>
        <dbReference type="EMBL" id="GJQ10793.1"/>
    </source>
</evidence>
<keyword evidence="1" id="KW-0472">Membrane</keyword>
<evidence type="ECO:0000256" key="1">
    <source>
        <dbReference type="SAM" id="Phobius"/>
    </source>
</evidence>
<feature type="transmembrane region" description="Helical" evidence="1">
    <location>
        <begin position="110"/>
        <end position="133"/>
    </location>
</feature>
<keyword evidence="1" id="KW-0812">Transmembrane</keyword>
<organism evidence="2 3">
    <name type="scientific">Galdieria partita</name>
    <dbReference type="NCBI Taxonomy" id="83374"/>
    <lineage>
        <taxon>Eukaryota</taxon>
        <taxon>Rhodophyta</taxon>
        <taxon>Bangiophyceae</taxon>
        <taxon>Galdieriales</taxon>
        <taxon>Galdieriaceae</taxon>
        <taxon>Galdieria</taxon>
    </lineage>
</organism>
<name>A0A9C7UPF5_9RHOD</name>
<keyword evidence="1" id="KW-1133">Transmembrane helix</keyword>
<keyword evidence="3" id="KW-1185">Reference proteome</keyword>
<dbReference type="PANTHER" id="PTHR35734">
    <property type="entry name" value="OS01G0805200 PROTEIN"/>
    <property type="match status" value="1"/>
</dbReference>
<accession>A0A9C7UPF5</accession>